<keyword evidence="2" id="KW-1185">Reference proteome</keyword>
<gene>
    <name evidence="1" type="ORF">DERYTH_LOCUS25778</name>
</gene>
<feature type="non-terminal residue" evidence="1">
    <location>
        <position position="72"/>
    </location>
</feature>
<evidence type="ECO:0000313" key="2">
    <source>
        <dbReference type="Proteomes" id="UP000789405"/>
    </source>
</evidence>
<name>A0A9N9K736_9GLOM</name>
<organism evidence="1 2">
    <name type="scientific">Dentiscutata erythropus</name>
    <dbReference type="NCBI Taxonomy" id="1348616"/>
    <lineage>
        <taxon>Eukaryota</taxon>
        <taxon>Fungi</taxon>
        <taxon>Fungi incertae sedis</taxon>
        <taxon>Mucoromycota</taxon>
        <taxon>Glomeromycotina</taxon>
        <taxon>Glomeromycetes</taxon>
        <taxon>Diversisporales</taxon>
        <taxon>Gigasporaceae</taxon>
        <taxon>Dentiscutata</taxon>
    </lineage>
</organism>
<proteinExistence type="predicted"/>
<reference evidence="1" key="1">
    <citation type="submission" date="2021-06" db="EMBL/GenBank/DDBJ databases">
        <authorList>
            <person name="Kallberg Y."/>
            <person name="Tangrot J."/>
            <person name="Rosling A."/>
        </authorList>
    </citation>
    <scope>NUCLEOTIDE SEQUENCE</scope>
    <source>
        <strain evidence="1">MA453B</strain>
    </source>
</reference>
<dbReference type="EMBL" id="CAJVPY010049914">
    <property type="protein sequence ID" value="CAG8813294.1"/>
    <property type="molecule type" value="Genomic_DNA"/>
</dbReference>
<accession>A0A9N9K736</accession>
<dbReference type="Proteomes" id="UP000789405">
    <property type="component" value="Unassembled WGS sequence"/>
</dbReference>
<evidence type="ECO:0000313" key="1">
    <source>
        <dbReference type="EMBL" id="CAG8813294.1"/>
    </source>
</evidence>
<dbReference type="OrthoDB" id="2424044at2759"/>
<sequence length="72" mass="8592">MKRLMEYTLNLFNDEGNNTYLKIWKSIELPKFWSKLPNPITHQKSFMISDSFHLASIITDLVDTTKCQRRDQ</sequence>
<protein>
    <submittedName>
        <fullName evidence="1">12969_t:CDS:1</fullName>
    </submittedName>
</protein>
<dbReference type="AlphaFoldDB" id="A0A9N9K736"/>
<comment type="caution">
    <text evidence="1">The sequence shown here is derived from an EMBL/GenBank/DDBJ whole genome shotgun (WGS) entry which is preliminary data.</text>
</comment>